<organism evidence="1">
    <name type="scientific">uncultured marine virus</name>
    <dbReference type="NCBI Taxonomy" id="186617"/>
    <lineage>
        <taxon>Viruses</taxon>
        <taxon>environmental samples</taxon>
    </lineage>
</organism>
<evidence type="ECO:0000313" key="1">
    <source>
        <dbReference type="EMBL" id="AKH46066.1"/>
    </source>
</evidence>
<accession>A0A0F7L4Z8</accession>
<reference evidence="1" key="1">
    <citation type="journal article" date="2015" name="Front. Microbiol.">
        <title>Combining genomic sequencing methods to explore viral diversity and reveal potential virus-host interactions.</title>
        <authorList>
            <person name="Chow C.E."/>
            <person name="Winget D.M."/>
            <person name="White R.A.III."/>
            <person name="Hallam S.J."/>
            <person name="Suttle C.A."/>
        </authorList>
    </citation>
    <scope>NUCLEOTIDE SEQUENCE</scope>
    <source>
        <strain evidence="1">Anoxic3_3</strain>
    </source>
</reference>
<protein>
    <submittedName>
        <fullName evidence="1">Uncharacterized protein</fullName>
    </submittedName>
</protein>
<sequence>MVLLVLELCRNIPFLLFDRPIIFKTFIYNLSPKIINNRCLFVFHGLTPFSVPLLSLYQYCRFKFNRHRQP</sequence>
<dbReference type="EMBL" id="KR029578">
    <property type="protein sequence ID" value="AKH46066.1"/>
    <property type="molecule type" value="Genomic_DNA"/>
</dbReference>
<name>A0A0F7L4Z8_9VIRU</name>
<proteinExistence type="predicted"/>
<reference evidence="1" key="2">
    <citation type="submission" date="2015-03" db="EMBL/GenBank/DDBJ databases">
        <authorList>
            <person name="Chow C.-E.T."/>
            <person name="Winget D.M."/>
            <person name="White R.A.III."/>
            <person name="Hallam S.J."/>
            <person name="Suttle C.A."/>
        </authorList>
    </citation>
    <scope>NUCLEOTIDE SEQUENCE</scope>
    <source>
        <strain evidence="1">Anoxic3_3</strain>
    </source>
</reference>